<evidence type="ECO:0000313" key="2">
    <source>
        <dbReference type="Proteomes" id="UP001432027"/>
    </source>
</evidence>
<name>A0AAV5TV00_9BILA</name>
<organism evidence="1 2">
    <name type="scientific">Pristionchus entomophagus</name>
    <dbReference type="NCBI Taxonomy" id="358040"/>
    <lineage>
        <taxon>Eukaryota</taxon>
        <taxon>Metazoa</taxon>
        <taxon>Ecdysozoa</taxon>
        <taxon>Nematoda</taxon>
        <taxon>Chromadorea</taxon>
        <taxon>Rhabditida</taxon>
        <taxon>Rhabditina</taxon>
        <taxon>Diplogasteromorpha</taxon>
        <taxon>Diplogasteroidea</taxon>
        <taxon>Neodiplogasteridae</taxon>
        <taxon>Pristionchus</taxon>
    </lineage>
</organism>
<accession>A0AAV5TV00</accession>
<evidence type="ECO:0008006" key="3">
    <source>
        <dbReference type="Google" id="ProtNLM"/>
    </source>
</evidence>
<dbReference type="AlphaFoldDB" id="A0AAV5TV00"/>
<gene>
    <name evidence="1" type="ORF">PENTCL1PPCAC_19999</name>
</gene>
<dbReference type="EMBL" id="BTSX01000004">
    <property type="protein sequence ID" value="GMS97824.1"/>
    <property type="molecule type" value="Genomic_DNA"/>
</dbReference>
<feature type="non-terminal residue" evidence="1">
    <location>
        <position position="1"/>
    </location>
</feature>
<evidence type="ECO:0000313" key="1">
    <source>
        <dbReference type="EMBL" id="GMS97824.1"/>
    </source>
</evidence>
<dbReference type="Proteomes" id="UP001432027">
    <property type="component" value="Unassembled WGS sequence"/>
</dbReference>
<keyword evidence="2" id="KW-1185">Reference proteome</keyword>
<comment type="caution">
    <text evidence="1">The sequence shown here is derived from an EMBL/GenBank/DDBJ whole genome shotgun (WGS) entry which is preliminary data.</text>
</comment>
<sequence length="98" mass="11150">GCCSKRLACRDSSRSASQRPSNQHLPDVPSGFERVRFTAIRARRHPTSGVLLWSTFSPRDTATRYSLWAPPFRVQPLSTESISCSRWLLKLLYLGTRL</sequence>
<protein>
    <recommendedName>
        <fullName evidence="3">Ribosomal protein</fullName>
    </recommendedName>
</protein>
<reference evidence="1" key="1">
    <citation type="submission" date="2023-10" db="EMBL/GenBank/DDBJ databases">
        <title>Genome assembly of Pristionchus species.</title>
        <authorList>
            <person name="Yoshida K."/>
            <person name="Sommer R.J."/>
        </authorList>
    </citation>
    <scope>NUCLEOTIDE SEQUENCE</scope>
    <source>
        <strain evidence="1">RS0144</strain>
    </source>
</reference>
<proteinExistence type="predicted"/>
<feature type="non-terminal residue" evidence="1">
    <location>
        <position position="98"/>
    </location>
</feature>